<dbReference type="Gene3D" id="3.40.470.10">
    <property type="entry name" value="Uracil-DNA glycosylase-like domain"/>
    <property type="match status" value="1"/>
</dbReference>
<dbReference type="InterPro" id="IPR047124">
    <property type="entry name" value="HI_0220.2"/>
</dbReference>
<dbReference type="OrthoDB" id="9789139at2"/>
<evidence type="ECO:0000259" key="1">
    <source>
        <dbReference type="SMART" id="SM00986"/>
    </source>
</evidence>
<dbReference type="PANTHER" id="PTHR42160">
    <property type="entry name" value="URACIL-DNA GLYCOSYLASE SUPERFAMILY PROTEIN"/>
    <property type="match status" value="1"/>
</dbReference>
<dbReference type="Pfam" id="PF03167">
    <property type="entry name" value="UDG"/>
    <property type="match status" value="1"/>
</dbReference>
<feature type="domain" description="Uracil-DNA glycosylase-like" evidence="1">
    <location>
        <begin position="26"/>
        <end position="183"/>
    </location>
</feature>
<evidence type="ECO:0000313" key="3">
    <source>
        <dbReference type="Proteomes" id="UP000199495"/>
    </source>
</evidence>
<dbReference type="SUPFAM" id="SSF52141">
    <property type="entry name" value="Uracil-DNA glycosylase-like"/>
    <property type="match status" value="1"/>
</dbReference>
<dbReference type="Proteomes" id="UP000199495">
    <property type="component" value="Unassembled WGS sequence"/>
</dbReference>
<dbReference type="SMART" id="SM00987">
    <property type="entry name" value="UreE_C"/>
    <property type="match status" value="1"/>
</dbReference>
<dbReference type="InterPro" id="IPR036895">
    <property type="entry name" value="Uracil-DNA_glycosylase-like_sf"/>
</dbReference>
<dbReference type="CDD" id="cd10033">
    <property type="entry name" value="UDG_like"/>
    <property type="match status" value="1"/>
</dbReference>
<protein>
    <submittedName>
        <fullName evidence="2">Uracil-DNA glycosylase</fullName>
    </submittedName>
</protein>
<reference evidence="2 3" key="1">
    <citation type="submission" date="2016-10" db="EMBL/GenBank/DDBJ databases">
        <authorList>
            <person name="de Groot N.N."/>
        </authorList>
    </citation>
    <scope>NUCLEOTIDE SEQUENCE [LARGE SCALE GENOMIC DNA]</scope>
    <source>
        <strain evidence="2 3">CGMCC 1.10267</strain>
    </source>
</reference>
<organism evidence="2 3">
    <name type="scientific">Pelagibacterium luteolum</name>
    <dbReference type="NCBI Taxonomy" id="440168"/>
    <lineage>
        <taxon>Bacteria</taxon>
        <taxon>Pseudomonadati</taxon>
        <taxon>Pseudomonadota</taxon>
        <taxon>Alphaproteobacteria</taxon>
        <taxon>Hyphomicrobiales</taxon>
        <taxon>Devosiaceae</taxon>
        <taxon>Pelagibacterium</taxon>
    </lineage>
</organism>
<dbReference type="STRING" id="440168.SAMN04487974_1123"/>
<name>A0A1G7Y2Z6_9HYPH</name>
<evidence type="ECO:0000313" key="2">
    <source>
        <dbReference type="EMBL" id="SDG90360.1"/>
    </source>
</evidence>
<proteinExistence type="predicted"/>
<sequence>MLHDLLTEIRACALCANELPLGPRPVVQADRTARLLIIGQAPGRKVHESGIPWNDASGDRLRSWLDISPAVFYDPSRIAIVPMGFCYPGVSKSGSGDAPPMKRCAPTWHHRLLASLPEIRLTLLVGSHAQRGYLHGGKRSMTETVKAFDRASAVWALPHPSWRVVAWMRKNPWFVSDVLPTLRRAVASTLDD</sequence>
<dbReference type="AlphaFoldDB" id="A0A1G7Y2Z6"/>
<accession>A0A1G7Y2Z6</accession>
<dbReference type="PANTHER" id="PTHR42160:SF1">
    <property type="entry name" value="URACIL-DNA GLYCOSYLASE SUPERFAMILY PROTEIN"/>
    <property type="match status" value="1"/>
</dbReference>
<dbReference type="SMART" id="SM00986">
    <property type="entry name" value="UDG"/>
    <property type="match status" value="1"/>
</dbReference>
<keyword evidence="3" id="KW-1185">Reference proteome</keyword>
<dbReference type="EMBL" id="FNCS01000012">
    <property type="protein sequence ID" value="SDG90360.1"/>
    <property type="molecule type" value="Genomic_DNA"/>
</dbReference>
<gene>
    <name evidence="2" type="ORF">SAMN04487974_1123</name>
</gene>
<dbReference type="InterPro" id="IPR005122">
    <property type="entry name" value="Uracil-DNA_glycosylase-like"/>
</dbReference>
<dbReference type="RefSeq" id="WP_090597616.1">
    <property type="nucleotide sequence ID" value="NZ_FNCS01000012.1"/>
</dbReference>